<feature type="transmembrane region" description="Helical" evidence="5">
    <location>
        <begin position="184"/>
        <end position="204"/>
    </location>
</feature>
<dbReference type="EMBL" id="JH711577">
    <property type="protein sequence ID" value="EIW81731.1"/>
    <property type="molecule type" value="Genomic_DNA"/>
</dbReference>
<gene>
    <name evidence="6" type="ORF">CONPUDRAFT_53511</name>
</gene>
<accession>A0A5M3MT82</accession>
<dbReference type="InterPro" id="IPR011701">
    <property type="entry name" value="MFS"/>
</dbReference>
<dbReference type="KEGG" id="cput:CONPUDRAFT_53511"/>
<dbReference type="GO" id="GO:0022857">
    <property type="term" value="F:transmembrane transporter activity"/>
    <property type="evidence" value="ECO:0007669"/>
    <property type="project" value="InterPro"/>
</dbReference>
<feature type="transmembrane region" description="Helical" evidence="5">
    <location>
        <begin position="319"/>
        <end position="339"/>
    </location>
</feature>
<organism evidence="6 7">
    <name type="scientific">Coniophora puteana (strain RWD-64-598)</name>
    <name type="common">Brown rot fungus</name>
    <dbReference type="NCBI Taxonomy" id="741705"/>
    <lineage>
        <taxon>Eukaryota</taxon>
        <taxon>Fungi</taxon>
        <taxon>Dikarya</taxon>
        <taxon>Basidiomycota</taxon>
        <taxon>Agaricomycotina</taxon>
        <taxon>Agaricomycetes</taxon>
        <taxon>Agaricomycetidae</taxon>
        <taxon>Boletales</taxon>
        <taxon>Coniophorineae</taxon>
        <taxon>Coniophoraceae</taxon>
        <taxon>Coniophora</taxon>
    </lineage>
</organism>
<keyword evidence="3 5" id="KW-1133">Transmembrane helix</keyword>
<dbReference type="RefSeq" id="XP_007767314.1">
    <property type="nucleotide sequence ID" value="XM_007769124.1"/>
</dbReference>
<dbReference type="PANTHER" id="PTHR21576">
    <property type="entry name" value="UNCHARACTERIZED NODULIN-LIKE PROTEIN"/>
    <property type="match status" value="1"/>
</dbReference>
<evidence type="ECO:0000256" key="4">
    <source>
        <dbReference type="ARBA" id="ARBA00023136"/>
    </source>
</evidence>
<dbReference type="PANTHER" id="PTHR21576:SF160">
    <property type="entry name" value="NODULIN-LIKE DOMAIN-CONTAINING PROTEIN"/>
    <property type="match status" value="1"/>
</dbReference>
<reference evidence="7" key="1">
    <citation type="journal article" date="2012" name="Science">
        <title>The Paleozoic origin of enzymatic lignin decomposition reconstructed from 31 fungal genomes.</title>
        <authorList>
            <person name="Floudas D."/>
            <person name="Binder M."/>
            <person name="Riley R."/>
            <person name="Barry K."/>
            <person name="Blanchette R.A."/>
            <person name="Henrissat B."/>
            <person name="Martinez A.T."/>
            <person name="Otillar R."/>
            <person name="Spatafora J.W."/>
            <person name="Yadav J.S."/>
            <person name="Aerts A."/>
            <person name="Benoit I."/>
            <person name="Boyd A."/>
            <person name="Carlson A."/>
            <person name="Copeland A."/>
            <person name="Coutinho P.M."/>
            <person name="de Vries R.P."/>
            <person name="Ferreira P."/>
            <person name="Findley K."/>
            <person name="Foster B."/>
            <person name="Gaskell J."/>
            <person name="Glotzer D."/>
            <person name="Gorecki P."/>
            <person name="Heitman J."/>
            <person name="Hesse C."/>
            <person name="Hori C."/>
            <person name="Igarashi K."/>
            <person name="Jurgens J.A."/>
            <person name="Kallen N."/>
            <person name="Kersten P."/>
            <person name="Kohler A."/>
            <person name="Kuees U."/>
            <person name="Kumar T.K.A."/>
            <person name="Kuo A."/>
            <person name="LaButti K."/>
            <person name="Larrondo L.F."/>
            <person name="Lindquist E."/>
            <person name="Ling A."/>
            <person name="Lombard V."/>
            <person name="Lucas S."/>
            <person name="Lundell T."/>
            <person name="Martin R."/>
            <person name="McLaughlin D.J."/>
            <person name="Morgenstern I."/>
            <person name="Morin E."/>
            <person name="Murat C."/>
            <person name="Nagy L.G."/>
            <person name="Nolan M."/>
            <person name="Ohm R.A."/>
            <person name="Patyshakuliyeva A."/>
            <person name="Rokas A."/>
            <person name="Ruiz-Duenas F.J."/>
            <person name="Sabat G."/>
            <person name="Salamov A."/>
            <person name="Samejima M."/>
            <person name="Schmutz J."/>
            <person name="Slot J.C."/>
            <person name="St John F."/>
            <person name="Stenlid J."/>
            <person name="Sun H."/>
            <person name="Sun S."/>
            <person name="Syed K."/>
            <person name="Tsang A."/>
            <person name="Wiebenga A."/>
            <person name="Young D."/>
            <person name="Pisabarro A."/>
            <person name="Eastwood D.C."/>
            <person name="Martin F."/>
            <person name="Cullen D."/>
            <person name="Grigoriev I.V."/>
            <person name="Hibbett D.S."/>
        </authorList>
    </citation>
    <scope>NUCLEOTIDE SEQUENCE [LARGE SCALE GENOMIC DNA]</scope>
    <source>
        <strain evidence="7">RWD-64-598 SS2</strain>
    </source>
</reference>
<dbReference type="GeneID" id="19207589"/>
<comment type="subcellular location">
    <subcellularLocation>
        <location evidence="1">Membrane</location>
        <topology evidence="1">Multi-pass membrane protein</topology>
    </subcellularLocation>
</comment>
<evidence type="ECO:0000256" key="2">
    <source>
        <dbReference type="ARBA" id="ARBA00022692"/>
    </source>
</evidence>
<feature type="transmembrane region" description="Helical" evidence="5">
    <location>
        <begin position="84"/>
        <end position="100"/>
    </location>
</feature>
<evidence type="ECO:0000313" key="6">
    <source>
        <dbReference type="EMBL" id="EIW81731.1"/>
    </source>
</evidence>
<feature type="transmembrane region" description="Helical" evidence="5">
    <location>
        <begin position="115"/>
        <end position="136"/>
    </location>
</feature>
<feature type="transmembrane region" description="Helical" evidence="5">
    <location>
        <begin position="380"/>
        <end position="399"/>
    </location>
</feature>
<dbReference type="OMA" id="PDGLGCY"/>
<keyword evidence="2 5" id="KW-0812">Transmembrane</keyword>
<evidence type="ECO:0000256" key="5">
    <source>
        <dbReference type="SAM" id="Phobius"/>
    </source>
</evidence>
<feature type="transmembrane region" description="Helical" evidence="5">
    <location>
        <begin position="345"/>
        <end position="368"/>
    </location>
</feature>
<comment type="caution">
    <text evidence="6">The sequence shown here is derived from an EMBL/GenBank/DDBJ whole genome shotgun (WGS) entry which is preliminary data.</text>
</comment>
<dbReference type="Proteomes" id="UP000053558">
    <property type="component" value="Unassembled WGS sequence"/>
</dbReference>
<dbReference type="GO" id="GO:0000329">
    <property type="term" value="C:fungal-type vacuole membrane"/>
    <property type="evidence" value="ECO:0007669"/>
    <property type="project" value="TreeGrafter"/>
</dbReference>
<name>A0A5M3MT82_CONPW</name>
<dbReference type="InterPro" id="IPR036259">
    <property type="entry name" value="MFS_trans_sf"/>
</dbReference>
<sequence length="479" mass="50361">MAIDLGTGPSRLVSIARLTTLVGSVIVALGSGTNYIYSAYAPQLGARLHASHTQLNIIGLAGNVGVYSSGPIWGKLVDARGPRLALIGAFASLLVGYLGIKHTYDNGEPETEIEWHVIILLVVCGFLTGMGGNAGLAAGMNTTAKSFPEKARATTTALVLSGFGLSAFFFSTLAHALWPGNTSSLLLLLALGTSLPMLLGLLIVRRVPVPPSRPASVAGYARGETEGPNIYGKRLWMTGDFYLIFAIMGLLSGTGLMYINNVGSISQALYAKGNPTYDDLEAAKWQAAQVSTLSIGNFSGRVLIGLISDVLLRLKLPRASALSIVSALFIVSQIVALQIEDVSHLWRATVVLGLTYGGLFGVMPTIVIEWFGLAHLSENWGYTSLSPLVGGNLFSLMFGRMLDAHDDGSAPSSSTPAPDAVLHTRAGLPSEHQCFDGRACYADSLRITTAACCLALALSIWAGVRDARKRRAGKAVGGG</sequence>
<dbReference type="Pfam" id="PF07690">
    <property type="entry name" value="MFS_1"/>
    <property type="match status" value="1"/>
</dbReference>
<evidence type="ECO:0000256" key="3">
    <source>
        <dbReference type="ARBA" id="ARBA00022989"/>
    </source>
</evidence>
<dbReference type="SUPFAM" id="SSF103473">
    <property type="entry name" value="MFS general substrate transporter"/>
    <property type="match status" value="1"/>
</dbReference>
<evidence type="ECO:0000313" key="7">
    <source>
        <dbReference type="Proteomes" id="UP000053558"/>
    </source>
</evidence>
<protein>
    <submittedName>
        <fullName evidence="6">MFS general substrate transporter</fullName>
    </submittedName>
</protein>
<feature type="transmembrane region" description="Helical" evidence="5">
    <location>
        <begin position="157"/>
        <end position="178"/>
    </location>
</feature>
<dbReference type="Gene3D" id="1.20.1250.20">
    <property type="entry name" value="MFS general substrate transporter like domains"/>
    <property type="match status" value="2"/>
</dbReference>
<evidence type="ECO:0000256" key="1">
    <source>
        <dbReference type="ARBA" id="ARBA00004141"/>
    </source>
</evidence>
<feature type="transmembrane region" description="Helical" evidence="5">
    <location>
        <begin position="287"/>
        <end position="307"/>
    </location>
</feature>
<dbReference type="AlphaFoldDB" id="A0A5M3MT82"/>
<feature type="transmembrane region" description="Helical" evidence="5">
    <location>
        <begin position="445"/>
        <end position="464"/>
    </location>
</feature>
<keyword evidence="4 5" id="KW-0472">Membrane</keyword>
<proteinExistence type="predicted"/>
<feature type="transmembrane region" description="Helical" evidence="5">
    <location>
        <begin position="12"/>
        <end position="37"/>
    </location>
</feature>
<dbReference type="OrthoDB" id="410267at2759"/>
<keyword evidence="7" id="KW-1185">Reference proteome</keyword>
<feature type="transmembrane region" description="Helical" evidence="5">
    <location>
        <begin position="241"/>
        <end position="259"/>
    </location>
</feature>